<sequence length="245" mass="27468">MLRTEILSCLFEQSTPVGSRSFFQRKRRGDLLLAELLEPRRIESVLRNYGRRHGREPLREAVASEWSKRYFASIVKPAVAAAILVDWRLPLTLDEIGLDVSDDGDIVSVRLSSFGRPVAAASPEERFDFLIRDNLSVVVNAIANASGLSRNVLWSNAGNMFEGTARSCEALLQSRTSGLDHAFEILKTELLSDGARNPLFRPIIYPVEGGQPKRRRRVCCVRYLLDALDYCATCPVPERCKSSQN</sequence>
<organism evidence="3 4">
    <name type="scientific">Agrobacterium genomosp. 13 str. CFBP 6927</name>
    <dbReference type="NCBI Taxonomy" id="1183428"/>
    <lineage>
        <taxon>Bacteria</taxon>
        <taxon>Pseudomonadati</taxon>
        <taxon>Pseudomonadota</taxon>
        <taxon>Alphaproteobacteria</taxon>
        <taxon>Hyphomicrobiales</taxon>
        <taxon>Rhizobiaceae</taxon>
        <taxon>Rhizobium/Agrobacterium group</taxon>
        <taxon>Agrobacterium</taxon>
        <taxon>Agrobacterium tumefaciens complex</taxon>
    </lineage>
</organism>
<proteinExistence type="predicted"/>
<dbReference type="NCBIfam" id="TIGR03951">
    <property type="entry name" value="Fe_III_red_FhuF"/>
    <property type="match status" value="1"/>
</dbReference>
<gene>
    <name evidence="3" type="primary">fhuF</name>
    <name evidence="3" type="ORF">AGR13a_Lc110249</name>
</gene>
<dbReference type="InterPro" id="IPR022770">
    <property type="entry name" value="IucA/IucC-like_C"/>
</dbReference>
<evidence type="ECO:0000313" key="4">
    <source>
        <dbReference type="Proteomes" id="UP000191812"/>
    </source>
</evidence>
<evidence type="ECO:0000313" key="3">
    <source>
        <dbReference type="EMBL" id="CUX51049.1"/>
    </source>
</evidence>
<reference evidence="3 4" key="1">
    <citation type="submission" date="2016-01" db="EMBL/GenBank/DDBJ databases">
        <authorList>
            <person name="Regsiter A."/>
            <person name="william w."/>
        </authorList>
    </citation>
    <scope>NUCLEOTIDE SEQUENCE [LARGE SCALE GENOMIC DNA]</scope>
    <source>
        <strain evidence="3 4">CFBP 6927</strain>
    </source>
</reference>
<name>A0ABM9VJR1_9HYPH</name>
<dbReference type="Pfam" id="PF11575">
    <property type="entry name" value="FhuF_C"/>
    <property type="match status" value="1"/>
</dbReference>
<evidence type="ECO:0000259" key="1">
    <source>
        <dbReference type="Pfam" id="PF06276"/>
    </source>
</evidence>
<dbReference type="EMBL" id="FBWH01000037">
    <property type="protein sequence ID" value="CUX51049.1"/>
    <property type="molecule type" value="Genomic_DNA"/>
</dbReference>
<feature type="domain" description="Ferric siderophore reductase C-terminal" evidence="2">
    <location>
        <begin position="216"/>
        <end position="235"/>
    </location>
</feature>
<keyword evidence="4" id="KW-1185">Reference proteome</keyword>
<comment type="caution">
    <text evidence="3">The sequence shown here is derived from an EMBL/GenBank/DDBJ whole genome shotgun (WGS) entry which is preliminary data.</text>
</comment>
<protein>
    <submittedName>
        <fullName evidence="3">Ferric iron reductase</fullName>
    </submittedName>
</protein>
<dbReference type="Pfam" id="PF06276">
    <property type="entry name" value="FhuF"/>
    <property type="match status" value="1"/>
</dbReference>
<dbReference type="Proteomes" id="UP000191812">
    <property type="component" value="Unassembled WGS sequence"/>
</dbReference>
<feature type="domain" description="Aerobactin siderophore biosynthesis IucA/IucC-like C-terminal" evidence="1">
    <location>
        <begin position="64"/>
        <end position="176"/>
    </location>
</feature>
<evidence type="ECO:0000259" key="2">
    <source>
        <dbReference type="Pfam" id="PF11575"/>
    </source>
</evidence>
<accession>A0ABM9VJR1</accession>
<dbReference type="InterPro" id="IPR008090">
    <property type="entry name" value="Fe_iron_reduct"/>
</dbReference>
<dbReference type="InterPro" id="IPR024726">
    <property type="entry name" value="FhuF_C"/>
</dbReference>